<evidence type="ECO:0000313" key="9">
    <source>
        <dbReference type="Proteomes" id="UP000594364"/>
    </source>
</evidence>
<feature type="region of interest" description="Disordered" evidence="6">
    <location>
        <begin position="93"/>
        <end position="135"/>
    </location>
</feature>
<evidence type="ECO:0000256" key="6">
    <source>
        <dbReference type="SAM" id="MobiDB-lite"/>
    </source>
</evidence>
<comment type="subcellular location">
    <subcellularLocation>
        <location evidence="1">Nucleus</location>
    </subcellularLocation>
</comment>
<dbReference type="AlphaFoldDB" id="A0A7S9PUL2"/>
<feature type="compositionally biased region" description="Low complexity" evidence="6">
    <location>
        <begin position="97"/>
        <end position="111"/>
    </location>
</feature>
<dbReference type="OrthoDB" id="5367324at2759"/>
<dbReference type="Pfam" id="PF05460">
    <property type="entry name" value="ORC6"/>
    <property type="match status" value="1"/>
</dbReference>
<accession>A0A7S9PUL2</accession>
<dbReference type="Proteomes" id="UP000594364">
    <property type="component" value="Chromosome 2"/>
</dbReference>
<dbReference type="GO" id="GO:0005664">
    <property type="term" value="C:nuclear origin of replication recognition complex"/>
    <property type="evidence" value="ECO:0007669"/>
    <property type="project" value="InterPro"/>
</dbReference>
<feature type="domain" description="ORC6 first cyclin-like" evidence="7">
    <location>
        <begin position="10"/>
        <end position="96"/>
    </location>
</feature>
<protein>
    <recommendedName>
        <fullName evidence="7">ORC6 first cyclin-like domain-containing protein</fullName>
    </recommendedName>
</protein>
<evidence type="ECO:0000256" key="5">
    <source>
        <dbReference type="ARBA" id="ARBA00023242"/>
    </source>
</evidence>
<evidence type="ECO:0000256" key="2">
    <source>
        <dbReference type="ARBA" id="ARBA00010840"/>
    </source>
</evidence>
<dbReference type="GO" id="GO:0003677">
    <property type="term" value="F:DNA binding"/>
    <property type="evidence" value="ECO:0007669"/>
    <property type="project" value="UniProtKB-KW"/>
</dbReference>
<sequence length="382" mass="42715">MSRQIEQALLSLMPTYGSDLLPPSLVELAGSLLAQSRHTASTLKADEEVARQYACANIACERLKTSLDLPPIAPRPPIPPRIYKRLYTHLDNILPNPSSTPRSSRVRTPSSKKLQDGTPAKSQTRALPSRATPTKEMSLAKFRTPTRAAVRASKARKTEAQGSRDVAVHPWIQPVVRHMCAESRQKRLAPTVFAGIEYALLPDGRPTEDAWVIQHVTDLVAAFYFFVIMRVRSMTSGADMDREGYVPLRKEILALLTQACQEVTVPEYEDADAFWEGWRDVKPREFDAAVAKVNENSWLSGDWYDGIVDVLNSTTKADADMSDHAQEDSEAPLPTRRADAMLQERYDFLSEARRADFAMWRNSMLAKIAEAVPKESAMEMDA</sequence>
<keyword evidence="3" id="KW-0235">DNA replication</keyword>
<evidence type="ECO:0000256" key="4">
    <source>
        <dbReference type="ARBA" id="ARBA00023125"/>
    </source>
</evidence>
<keyword evidence="4" id="KW-0238">DNA-binding</keyword>
<reference evidence="8 9" key="1">
    <citation type="journal article" date="2018" name="PLoS Genet.">
        <title>Repeat elements organise 3D genome structure and mediate transcription in the filamentous fungus Epichloe festucae.</title>
        <authorList>
            <person name="Winter D.J."/>
            <person name="Ganley A.R.D."/>
            <person name="Young C.A."/>
            <person name="Liachko I."/>
            <person name="Schardl C.L."/>
            <person name="Dupont P.Y."/>
            <person name="Berry D."/>
            <person name="Ram A."/>
            <person name="Scott B."/>
            <person name="Cox M.P."/>
        </authorList>
    </citation>
    <scope>NUCLEOTIDE SEQUENCE [LARGE SCALE GENOMIC DNA]</scope>
    <source>
        <strain evidence="8 9">Fl1</strain>
    </source>
</reference>
<name>A0A7S9PUL2_EPIFF</name>
<keyword evidence="5" id="KW-0539">Nucleus</keyword>
<evidence type="ECO:0000256" key="3">
    <source>
        <dbReference type="ARBA" id="ARBA00022705"/>
    </source>
</evidence>
<evidence type="ECO:0000256" key="1">
    <source>
        <dbReference type="ARBA" id="ARBA00004123"/>
    </source>
</evidence>
<gene>
    <name evidence="8" type="ORF">C2857_007008</name>
</gene>
<comment type="similarity">
    <text evidence="2">Belongs to the ORC6 family.</text>
</comment>
<evidence type="ECO:0000313" key="8">
    <source>
        <dbReference type="EMBL" id="QPG97898.1"/>
    </source>
</evidence>
<organism evidence="8 9">
    <name type="scientific">Epichloe festucae (strain Fl1)</name>
    <dbReference type="NCBI Taxonomy" id="877507"/>
    <lineage>
        <taxon>Eukaryota</taxon>
        <taxon>Fungi</taxon>
        <taxon>Dikarya</taxon>
        <taxon>Ascomycota</taxon>
        <taxon>Pezizomycotina</taxon>
        <taxon>Sordariomycetes</taxon>
        <taxon>Hypocreomycetidae</taxon>
        <taxon>Hypocreales</taxon>
        <taxon>Clavicipitaceae</taxon>
        <taxon>Epichloe</taxon>
    </lineage>
</organism>
<dbReference type="EMBL" id="CP031386">
    <property type="protein sequence ID" value="QPG97898.1"/>
    <property type="molecule type" value="Genomic_DNA"/>
</dbReference>
<dbReference type="InterPro" id="IPR008721">
    <property type="entry name" value="ORC6_cyclin_first"/>
</dbReference>
<evidence type="ECO:0000259" key="7">
    <source>
        <dbReference type="Pfam" id="PF05460"/>
    </source>
</evidence>
<proteinExistence type="inferred from homology"/>
<dbReference type="GO" id="GO:0006260">
    <property type="term" value="P:DNA replication"/>
    <property type="evidence" value="ECO:0007669"/>
    <property type="project" value="UniProtKB-KW"/>
</dbReference>
<keyword evidence="9" id="KW-1185">Reference proteome</keyword>